<dbReference type="InterPro" id="IPR012337">
    <property type="entry name" value="RNaseH-like_sf"/>
</dbReference>
<dbReference type="STRING" id="1499966.U14_00409"/>
<dbReference type="Pfam" id="PF01609">
    <property type="entry name" value="DDE_Tnp_1"/>
    <property type="match status" value="1"/>
</dbReference>
<feature type="domain" description="Transposase IS4-like" evidence="1">
    <location>
        <begin position="135"/>
        <end position="292"/>
    </location>
</feature>
<sequence length="353" mass="41084">MTELAPLITMLPQELDWHRARITFLAQFLVAVIRVRTVNLTEIATAFCGRSKTESSYRRIQRFFQAFEIAPSLIPTLVVRLLPLDATWTLCLDRTNWQLGAINLNFLVLAVAHHGIAIPLFWSLLDKRGHSNTKERIRLMRRFLRQFGAQRIHCLTADREFIGVLWLRFLRKHQIPFRLRIRHNTQLPLRCGAGHENASRFFRNAPLGVVRLLRSPRPLWGLPVYVVGLRLAQEYLILITDARPDPALDDYRRRWDIETLFGCLKTHGFHLEDTHLTAHQRLSKLLALLTITCCWCVRLGAWRHAQRAIPLKSHQRRAVSLFRYGLDVLRNIVLNLAVKPHEFAWVVKLLSCT</sequence>
<dbReference type="Proteomes" id="UP000030700">
    <property type="component" value="Unassembled WGS sequence"/>
</dbReference>
<dbReference type="GO" id="GO:0004803">
    <property type="term" value="F:transposase activity"/>
    <property type="evidence" value="ECO:0007669"/>
    <property type="project" value="InterPro"/>
</dbReference>
<dbReference type="EMBL" id="DF820455">
    <property type="protein sequence ID" value="GAK49191.1"/>
    <property type="molecule type" value="Genomic_DNA"/>
</dbReference>
<organism evidence="2">
    <name type="scientific">Candidatus Moduliflexus flocculans</name>
    <dbReference type="NCBI Taxonomy" id="1499966"/>
    <lineage>
        <taxon>Bacteria</taxon>
        <taxon>Candidatus Moduliflexota</taxon>
        <taxon>Candidatus Moduliflexia</taxon>
        <taxon>Candidatus Moduliflexales</taxon>
        <taxon>Candidatus Moduliflexaceae</taxon>
    </lineage>
</organism>
<dbReference type="GO" id="GO:0003677">
    <property type="term" value="F:DNA binding"/>
    <property type="evidence" value="ECO:0007669"/>
    <property type="project" value="InterPro"/>
</dbReference>
<gene>
    <name evidence="2" type="ORF">U14_00409</name>
</gene>
<dbReference type="NCBIfam" id="NF033591">
    <property type="entry name" value="transpos_IS4_2"/>
    <property type="match status" value="1"/>
</dbReference>
<dbReference type="AlphaFoldDB" id="A0A0S6VQB4"/>
<accession>A0A0S6VQB4</accession>
<keyword evidence="3" id="KW-1185">Reference proteome</keyword>
<protein>
    <submittedName>
        <fullName evidence="2">Transposase</fullName>
    </submittedName>
</protein>
<evidence type="ECO:0000313" key="2">
    <source>
        <dbReference type="EMBL" id="GAK49191.1"/>
    </source>
</evidence>
<dbReference type="GO" id="GO:0006313">
    <property type="term" value="P:DNA transposition"/>
    <property type="evidence" value="ECO:0007669"/>
    <property type="project" value="InterPro"/>
</dbReference>
<reference evidence="2" key="1">
    <citation type="journal article" date="2015" name="PeerJ">
        <title>First genomic representation of candidate bacterial phylum KSB3 points to enhanced environmental sensing as a trigger of wastewater bulking.</title>
        <authorList>
            <person name="Sekiguchi Y."/>
            <person name="Ohashi A."/>
            <person name="Parks D.H."/>
            <person name="Yamauchi T."/>
            <person name="Tyson G.W."/>
            <person name="Hugenholtz P."/>
        </authorList>
    </citation>
    <scope>NUCLEOTIDE SEQUENCE [LARGE SCALE GENOMIC DNA]</scope>
</reference>
<dbReference type="SUPFAM" id="SSF53098">
    <property type="entry name" value="Ribonuclease H-like"/>
    <property type="match status" value="1"/>
</dbReference>
<proteinExistence type="predicted"/>
<dbReference type="HOGENOM" id="CLU_058184_2_0_0"/>
<name>A0A0S6VQB4_9BACT</name>
<dbReference type="InterPro" id="IPR047658">
    <property type="entry name" value="IS4-like_transpos"/>
</dbReference>
<evidence type="ECO:0000313" key="3">
    <source>
        <dbReference type="Proteomes" id="UP000030700"/>
    </source>
</evidence>
<evidence type="ECO:0000259" key="1">
    <source>
        <dbReference type="Pfam" id="PF01609"/>
    </source>
</evidence>
<dbReference type="InterPro" id="IPR002559">
    <property type="entry name" value="Transposase_11"/>
</dbReference>